<gene>
    <name evidence="1" type="ORF">C1SCF055_LOCUS35237</name>
</gene>
<evidence type="ECO:0000313" key="3">
    <source>
        <dbReference type="Proteomes" id="UP001152797"/>
    </source>
</evidence>
<dbReference type="EMBL" id="CAMXCT030004669">
    <property type="protein sequence ID" value="CAL4797224.1"/>
    <property type="molecule type" value="Genomic_DNA"/>
</dbReference>
<dbReference type="AlphaFoldDB" id="A0A9P1GGP9"/>
<sequence>MPYALGSDPKAEKAHNVVGAGGRMTPRLHETCSGLVHWLQGLPAMPANKKKKEKISEEIQPSRWRDKLQGLAKIITSGGGMHKEAYELNANVEYFSPSNGVWTSAVIVSRGEFDQEGLPIYTLRVGRQRRHRVPIKFIRGTLHQGESVSFFMDYETSWTNATIASPPASATLGYELDVLDEFGKPSLAVAGRLRRRFLASQPIQVYNGQFCGWVDAVVLEDALENADEIPGRYMNDTEKVEISKALSPEVMVKCHLKDDDAEEVEILELPSGCVRYAGHLSKT</sequence>
<reference evidence="1" key="1">
    <citation type="submission" date="2022-10" db="EMBL/GenBank/DDBJ databases">
        <authorList>
            <person name="Chen Y."/>
            <person name="Dougan E. K."/>
            <person name="Chan C."/>
            <person name="Rhodes N."/>
            <person name="Thang M."/>
        </authorList>
    </citation>
    <scope>NUCLEOTIDE SEQUENCE</scope>
</reference>
<comment type="caution">
    <text evidence="1">The sequence shown here is derived from an EMBL/GenBank/DDBJ whole genome shotgun (WGS) entry which is preliminary data.</text>
</comment>
<name>A0A9P1GGP9_9DINO</name>
<proteinExistence type="predicted"/>
<keyword evidence="3" id="KW-1185">Reference proteome</keyword>
<dbReference type="EMBL" id="CAMXCT020004669">
    <property type="protein sequence ID" value="CAL1163287.1"/>
    <property type="molecule type" value="Genomic_DNA"/>
</dbReference>
<protein>
    <submittedName>
        <fullName evidence="1">Uncharacterized protein</fullName>
    </submittedName>
</protein>
<dbReference type="EMBL" id="CAMXCT010004669">
    <property type="protein sequence ID" value="CAI4009912.1"/>
    <property type="molecule type" value="Genomic_DNA"/>
</dbReference>
<dbReference type="OrthoDB" id="430724at2759"/>
<evidence type="ECO:0000313" key="2">
    <source>
        <dbReference type="EMBL" id="CAL1163287.1"/>
    </source>
</evidence>
<evidence type="ECO:0000313" key="1">
    <source>
        <dbReference type="EMBL" id="CAI4009912.1"/>
    </source>
</evidence>
<reference evidence="2" key="2">
    <citation type="submission" date="2024-04" db="EMBL/GenBank/DDBJ databases">
        <authorList>
            <person name="Chen Y."/>
            <person name="Shah S."/>
            <person name="Dougan E. K."/>
            <person name="Thang M."/>
            <person name="Chan C."/>
        </authorList>
    </citation>
    <scope>NUCLEOTIDE SEQUENCE [LARGE SCALE GENOMIC DNA]</scope>
</reference>
<dbReference type="Proteomes" id="UP001152797">
    <property type="component" value="Unassembled WGS sequence"/>
</dbReference>
<accession>A0A9P1GGP9</accession>
<organism evidence="1">
    <name type="scientific">Cladocopium goreaui</name>
    <dbReference type="NCBI Taxonomy" id="2562237"/>
    <lineage>
        <taxon>Eukaryota</taxon>
        <taxon>Sar</taxon>
        <taxon>Alveolata</taxon>
        <taxon>Dinophyceae</taxon>
        <taxon>Suessiales</taxon>
        <taxon>Symbiodiniaceae</taxon>
        <taxon>Cladocopium</taxon>
    </lineage>
</organism>